<keyword evidence="1" id="KW-0472">Membrane</keyword>
<name>A0A1G7TM01_9BACT</name>
<gene>
    <name evidence="2" type="ORF">SAMN04487901_10353</name>
</gene>
<keyword evidence="1" id="KW-0812">Transmembrane</keyword>
<evidence type="ECO:0000256" key="1">
    <source>
        <dbReference type="SAM" id="Phobius"/>
    </source>
</evidence>
<dbReference type="AlphaFoldDB" id="A0A1G7TM01"/>
<reference evidence="3" key="1">
    <citation type="submission" date="2016-10" db="EMBL/GenBank/DDBJ databases">
        <authorList>
            <person name="Varghese N."/>
            <person name="Submissions S."/>
        </authorList>
    </citation>
    <scope>NUCLEOTIDE SEQUENCE [LARGE SCALE GENOMIC DNA]</scope>
    <source>
        <strain evidence="3">BP1-148</strain>
    </source>
</reference>
<evidence type="ECO:0000313" key="2">
    <source>
        <dbReference type="EMBL" id="SDG36044.1"/>
    </source>
</evidence>
<dbReference type="SUPFAM" id="SSF55166">
    <property type="entry name" value="Hedgehog/DD-peptidase"/>
    <property type="match status" value="1"/>
</dbReference>
<dbReference type="Pfam" id="PF18979">
    <property type="entry name" value="DUF5715"/>
    <property type="match status" value="1"/>
</dbReference>
<sequence>MKGNNKRKHRFLEVFGVSVMVLALVRCVFPGIATSSSDVAEVADSLTVDSVANELPVAEVVEEPAAVEPESETVLAPSVSARYVPDGERYHRIRSVSSYKTAFPDSNSVQLIAANRWGVKPVKNRLDAEERKDELVFIDCSPYYYIDPLHSSIPYLVPRAAVLLQDIGQAFFDSLQVKGVPLHRFIVTSVLRTQEDVAKLRRHNGNATENSCHLYGTTIDICYNRYKTVEDPDGPSRRQVRNDSLKFILSEVLNDMRQQNRCFIKYEVKQGCFHMTVR</sequence>
<keyword evidence="3" id="KW-1185">Reference proteome</keyword>
<dbReference type="InterPro" id="IPR043769">
    <property type="entry name" value="DUF5715"/>
</dbReference>
<accession>A0A1G7TM01</accession>
<dbReference type="EMBL" id="FNCQ01000003">
    <property type="protein sequence ID" value="SDG36044.1"/>
    <property type="molecule type" value="Genomic_DNA"/>
</dbReference>
<dbReference type="STRING" id="645274.SAMN04487901_10353"/>
<evidence type="ECO:0000313" key="3">
    <source>
        <dbReference type="Proteomes" id="UP000198779"/>
    </source>
</evidence>
<dbReference type="RefSeq" id="WP_091814929.1">
    <property type="nucleotide sequence ID" value="NZ_FNCQ01000003.1"/>
</dbReference>
<organism evidence="2 3">
    <name type="scientific">Prevotella communis</name>
    <dbReference type="NCBI Taxonomy" id="2913614"/>
    <lineage>
        <taxon>Bacteria</taxon>
        <taxon>Pseudomonadati</taxon>
        <taxon>Bacteroidota</taxon>
        <taxon>Bacteroidia</taxon>
        <taxon>Bacteroidales</taxon>
        <taxon>Prevotellaceae</taxon>
        <taxon>Prevotella</taxon>
    </lineage>
</organism>
<protein>
    <submittedName>
        <fullName evidence="2">Uncharacterized protein</fullName>
    </submittedName>
</protein>
<dbReference type="InterPro" id="IPR009045">
    <property type="entry name" value="Zn_M74/Hedgehog-like"/>
</dbReference>
<feature type="transmembrane region" description="Helical" evidence="1">
    <location>
        <begin position="12"/>
        <end position="33"/>
    </location>
</feature>
<dbReference type="Proteomes" id="UP000198779">
    <property type="component" value="Unassembled WGS sequence"/>
</dbReference>
<proteinExistence type="predicted"/>
<keyword evidence="1" id="KW-1133">Transmembrane helix</keyword>